<sequence length="55" mass="6581">MMAQLQLRSNNLLNPVISQHLLFRQKRNPFVMQPQDQMMILHPNLLQIEKGNKKR</sequence>
<name>A0A3P6D0E8_BRAOL</name>
<accession>A0A3P6D0E8</accession>
<proteinExistence type="predicted"/>
<dbReference type="EMBL" id="LR031873">
    <property type="protein sequence ID" value="VDD16171.1"/>
    <property type="molecule type" value="Genomic_DNA"/>
</dbReference>
<reference evidence="1" key="1">
    <citation type="submission" date="2018-11" db="EMBL/GenBank/DDBJ databases">
        <authorList>
            <consortium name="Genoscope - CEA"/>
            <person name="William W."/>
        </authorList>
    </citation>
    <scope>NUCLEOTIDE SEQUENCE</scope>
</reference>
<dbReference type="AlphaFoldDB" id="A0A3P6D0E8"/>
<evidence type="ECO:0000313" key="1">
    <source>
        <dbReference type="EMBL" id="VDD16171.1"/>
    </source>
</evidence>
<gene>
    <name evidence="1" type="ORF">BOLC4T28523H</name>
</gene>
<protein>
    <submittedName>
        <fullName evidence="1">Uncharacterized protein</fullName>
    </submittedName>
</protein>
<organism evidence="1">
    <name type="scientific">Brassica oleracea</name>
    <name type="common">Wild cabbage</name>
    <dbReference type="NCBI Taxonomy" id="3712"/>
    <lineage>
        <taxon>Eukaryota</taxon>
        <taxon>Viridiplantae</taxon>
        <taxon>Streptophyta</taxon>
        <taxon>Embryophyta</taxon>
        <taxon>Tracheophyta</taxon>
        <taxon>Spermatophyta</taxon>
        <taxon>Magnoliopsida</taxon>
        <taxon>eudicotyledons</taxon>
        <taxon>Gunneridae</taxon>
        <taxon>Pentapetalae</taxon>
        <taxon>rosids</taxon>
        <taxon>malvids</taxon>
        <taxon>Brassicales</taxon>
        <taxon>Brassicaceae</taxon>
        <taxon>Brassiceae</taxon>
        <taxon>Brassica</taxon>
    </lineage>
</organism>